<dbReference type="InterPro" id="IPR036291">
    <property type="entry name" value="NAD(P)-bd_dom_sf"/>
</dbReference>
<dbReference type="SUPFAM" id="SSF51735">
    <property type="entry name" value="NAD(P)-binding Rossmann-fold domains"/>
    <property type="match status" value="1"/>
</dbReference>
<keyword evidence="2" id="KW-0963">Cytoplasm</keyword>
<dbReference type="PANTHER" id="PTHR44085">
    <property type="entry name" value="SEPIAPTERIN REDUCTASE"/>
    <property type="match status" value="1"/>
</dbReference>
<gene>
    <name evidence="5" type="ORF">DYY88_05125</name>
</gene>
<evidence type="ECO:0000256" key="1">
    <source>
        <dbReference type="ARBA" id="ARBA00004496"/>
    </source>
</evidence>
<dbReference type="AlphaFoldDB" id="A0A4Q7EHV3"/>
<dbReference type="PANTHER" id="PTHR44085:SF2">
    <property type="entry name" value="SEPIAPTERIN REDUCTASE"/>
    <property type="match status" value="1"/>
</dbReference>
<evidence type="ECO:0000256" key="3">
    <source>
        <dbReference type="ARBA" id="ARBA00022857"/>
    </source>
</evidence>
<evidence type="ECO:0000256" key="2">
    <source>
        <dbReference type="ARBA" id="ARBA00022490"/>
    </source>
</evidence>
<dbReference type="GO" id="GO:0006729">
    <property type="term" value="P:tetrahydrobiopterin biosynthetic process"/>
    <property type="evidence" value="ECO:0007669"/>
    <property type="project" value="TreeGrafter"/>
</dbReference>
<dbReference type="GO" id="GO:0004757">
    <property type="term" value="F:sepiapterin reductase (NADP+) activity"/>
    <property type="evidence" value="ECO:0007669"/>
    <property type="project" value="TreeGrafter"/>
</dbReference>
<dbReference type="InterPro" id="IPR002347">
    <property type="entry name" value="SDR_fam"/>
</dbReference>
<dbReference type="RefSeq" id="WP_072041302.1">
    <property type="nucleotide sequence ID" value="NZ_QVFV01000001.1"/>
</dbReference>
<comment type="caution">
    <text evidence="5">The sequence shown here is derived from an EMBL/GenBank/DDBJ whole genome shotgun (WGS) entry which is preliminary data.</text>
</comment>
<dbReference type="PRINTS" id="PR00081">
    <property type="entry name" value="GDHRDH"/>
</dbReference>
<evidence type="ECO:0000313" key="5">
    <source>
        <dbReference type="EMBL" id="RZM82618.1"/>
    </source>
</evidence>
<accession>A0A4Q7EHV3</accession>
<protein>
    <submittedName>
        <fullName evidence="5">SDR family NAD(P)-dependent oxidoreductase</fullName>
    </submittedName>
</protein>
<dbReference type="Gene3D" id="3.40.50.720">
    <property type="entry name" value="NAD(P)-binding Rossmann-like Domain"/>
    <property type="match status" value="1"/>
</dbReference>
<keyword evidence="4" id="KW-0560">Oxidoreductase</keyword>
<organism evidence="5 6">
    <name type="scientific">Leptolyngbya iicbica LK</name>
    <dbReference type="NCBI Taxonomy" id="2294035"/>
    <lineage>
        <taxon>Bacteria</taxon>
        <taxon>Bacillati</taxon>
        <taxon>Cyanobacteriota</taxon>
        <taxon>Cyanophyceae</taxon>
        <taxon>Leptolyngbyales</taxon>
        <taxon>Leptolyngbyaceae</taxon>
        <taxon>Leptolyngbya group</taxon>
        <taxon>Leptolyngbya</taxon>
        <taxon>Leptolyngbya iicbica</taxon>
    </lineage>
</organism>
<keyword evidence="6" id="KW-1185">Reference proteome</keyword>
<keyword evidence="3" id="KW-0521">NADP</keyword>
<dbReference type="InterPro" id="IPR051721">
    <property type="entry name" value="Biopterin_syn/organic_redct"/>
</dbReference>
<proteinExistence type="predicted"/>
<dbReference type="OrthoDB" id="9775296at2"/>
<evidence type="ECO:0000313" key="6">
    <source>
        <dbReference type="Proteomes" id="UP000292459"/>
    </source>
</evidence>
<dbReference type="EMBL" id="QVFV01000001">
    <property type="protein sequence ID" value="RZM82618.1"/>
    <property type="molecule type" value="Genomic_DNA"/>
</dbReference>
<evidence type="ECO:0000256" key="4">
    <source>
        <dbReference type="ARBA" id="ARBA00023002"/>
    </source>
</evidence>
<reference evidence="5 6" key="1">
    <citation type="submission" date="2018-11" db="EMBL/GenBank/DDBJ databases">
        <title>Whole genome sequencing of an environmental sample.</title>
        <authorList>
            <person name="Sarangi A.N."/>
            <person name="Singh D."/>
            <person name="Tripathy S."/>
        </authorList>
    </citation>
    <scope>NUCLEOTIDE SEQUENCE [LARGE SCALE GENOMIC DNA]</scope>
    <source>
        <strain evidence="5 6">Lakshadweep</strain>
    </source>
</reference>
<dbReference type="Proteomes" id="UP000292459">
    <property type="component" value="Unassembled WGS sequence"/>
</dbReference>
<sequence length="227" mass="25296">MRVVVITGTTRGLGRALLEALHGTRNHVIAISRKTIAEQVDMSNVSFIIHDLSKPHALIEQCKFLEILEILPGETSEICFINNAAVVGQLGDIGTLTQESILRTFNINVISPMLISNELMRTARQLSCQFKIIHIGTGAAHRAIAGLSLYCSSKSAIDMFYKVAFEEGVEACSVDPGVMDTRMQQEIRNNYDPSFPMYEYFTDLQARGELKDPNDVARDLLMQYDLL</sequence>
<dbReference type="GO" id="GO:0005737">
    <property type="term" value="C:cytoplasm"/>
    <property type="evidence" value="ECO:0007669"/>
    <property type="project" value="UniProtKB-SubCell"/>
</dbReference>
<name>A0A4Q7EHV3_9CYAN</name>
<comment type="subcellular location">
    <subcellularLocation>
        <location evidence="1">Cytoplasm</location>
    </subcellularLocation>
</comment>
<dbReference type="Pfam" id="PF00106">
    <property type="entry name" value="adh_short"/>
    <property type="match status" value="1"/>
</dbReference>